<name>A0ABP8DS57_9ACTN</name>
<evidence type="ECO:0000256" key="1">
    <source>
        <dbReference type="SAM" id="MobiDB-lite"/>
    </source>
</evidence>
<evidence type="ECO:0008006" key="5">
    <source>
        <dbReference type="Google" id="ProtNLM"/>
    </source>
</evidence>
<keyword evidence="2" id="KW-0472">Membrane</keyword>
<sequence length="233" mass="26032">MRFRGYRRPGRHSAGRWIVAALGLGLLVAALVVANGPYRQTREFRRVAACQAGGTECFAGEPGTIRGRDEYTTTDSNSNGSTSTTTHYEVTWEESGGGRQTREVSWDLYRHAEDGAPATLRRWRGEVVALETGGTTEWFVPRAGQMLWLWLILAWFGLGVTLWGLLFGWWDGFFFLGYRTFCWMFVSLVPVAMTVDALAYGLHVGAIFVGELLFGIFATAIGGWMLVSTLKRW</sequence>
<organism evidence="3 4">
    <name type="scientific">Dactylosporangium darangshiense</name>
    <dbReference type="NCBI Taxonomy" id="579108"/>
    <lineage>
        <taxon>Bacteria</taxon>
        <taxon>Bacillati</taxon>
        <taxon>Actinomycetota</taxon>
        <taxon>Actinomycetes</taxon>
        <taxon>Micromonosporales</taxon>
        <taxon>Micromonosporaceae</taxon>
        <taxon>Dactylosporangium</taxon>
    </lineage>
</organism>
<feature type="region of interest" description="Disordered" evidence="1">
    <location>
        <begin position="63"/>
        <end position="85"/>
    </location>
</feature>
<keyword evidence="2" id="KW-1133">Transmembrane helix</keyword>
<feature type="transmembrane region" description="Helical" evidence="2">
    <location>
        <begin position="181"/>
        <end position="200"/>
    </location>
</feature>
<evidence type="ECO:0000313" key="3">
    <source>
        <dbReference type="EMBL" id="GAA4262845.1"/>
    </source>
</evidence>
<accession>A0ABP8DS57</accession>
<proteinExistence type="predicted"/>
<feature type="transmembrane region" description="Helical" evidence="2">
    <location>
        <begin position="147"/>
        <end position="169"/>
    </location>
</feature>
<reference evidence="4" key="1">
    <citation type="journal article" date="2019" name="Int. J. Syst. Evol. Microbiol.">
        <title>The Global Catalogue of Microorganisms (GCM) 10K type strain sequencing project: providing services to taxonomists for standard genome sequencing and annotation.</title>
        <authorList>
            <consortium name="The Broad Institute Genomics Platform"/>
            <consortium name="The Broad Institute Genome Sequencing Center for Infectious Disease"/>
            <person name="Wu L."/>
            <person name="Ma J."/>
        </authorList>
    </citation>
    <scope>NUCLEOTIDE SEQUENCE [LARGE SCALE GENOMIC DNA]</scope>
    <source>
        <strain evidence="4">JCM 17441</strain>
    </source>
</reference>
<evidence type="ECO:0000256" key="2">
    <source>
        <dbReference type="SAM" id="Phobius"/>
    </source>
</evidence>
<keyword evidence="2" id="KW-0812">Transmembrane</keyword>
<evidence type="ECO:0000313" key="4">
    <source>
        <dbReference type="Proteomes" id="UP001500620"/>
    </source>
</evidence>
<comment type="caution">
    <text evidence="3">The sequence shown here is derived from an EMBL/GenBank/DDBJ whole genome shotgun (WGS) entry which is preliminary data.</text>
</comment>
<dbReference type="EMBL" id="BAABAT010000056">
    <property type="protein sequence ID" value="GAA4262845.1"/>
    <property type="molecule type" value="Genomic_DNA"/>
</dbReference>
<keyword evidence="4" id="KW-1185">Reference proteome</keyword>
<feature type="compositionally biased region" description="Low complexity" evidence="1">
    <location>
        <begin position="73"/>
        <end position="85"/>
    </location>
</feature>
<gene>
    <name evidence="3" type="ORF">GCM10022255_102020</name>
</gene>
<dbReference type="RefSeq" id="WP_345140873.1">
    <property type="nucleotide sequence ID" value="NZ_BAABAT010000056.1"/>
</dbReference>
<feature type="transmembrane region" description="Helical" evidence="2">
    <location>
        <begin position="206"/>
        <end position="227"/>
    </location>
</feature>
<protein>
    <recommendedName>
        <fullName evidence="5">DUF3592 domain-containing protein</fullName>
    </recommendedName>
</protein>
<dbReference type="Proteomes" id="UP001500620">
    <property type="component" value="Unassembled WGS sequence"/>
</dbReference>